<dbReference type="PANTHER" id="PTHR11669">
    <property type="entry name" value="REPLICATION FACTOR C / DNA POLYMERASE III GAMMA-TAU SUBUNIT"/>
    <property type="match status" value="1"/>
</dbReference>
<dbReference type="InterPro" id="IPR013748">
    <property type="entry name" value="Rep_factorC_C"/>
</dbReference>
<evidence type="ECO:0000256" key="1">
    <source>
        <dbReference type="ARBA" id="ARBA00004123"/>
    </source>
</evidence>
<dbReference type="FunFam" id="3.40.50.300:FF:000952">
    <property type="entry name" value="Replication factor C subunit 2"/>
    <property type="match status" value="1"/>
</dbReference>
<gene>
    <name evidence="8" type="ORF">HINF_LOCUS12472</name>
    <name evidence="9" type="ORF">HINF_LOCUS70133</name>
</gene>
<dbReference type="InterPro" id="IPR050238">
    <property type="entry name" value="DNA_Rep/Repair_Clamp_Loader"/>
</dbReference>
<dbReference type="Gene3D" id="1.10.8.60">
    <property type="match status" value="1"/>
</dbReference>
<dbReference type="Pfam" id="PF08542">
    <property type="entry name" value="Rep_fac_C"/>
    <property type="match status" value="1"/>
</dbReference>
<evidence type="ECO:0000256" key="6">
    <source>
        <dbReference type="ARBA" id="ARBA00023242"/>
    </source>
</evidence>
<dbReference type="SUPFAM" id="SSF52540">
    <property type="entry name" value="P-loop containing nucleoside triphosphate hydrolases"/>
    <property type="match status" value="1"/>
</dbReference>
<dbReference type="GO" id="GO:0005634">
    <property type="term" value="C:nucleus"/>
    <property type="evidence" value="ECO:0007669"/>
    <property type="project" value="UniProtKB-SubCell"/>
</dbReference>
<dbReference type="Pfam" id="PF00004">
    <property type="entry name" value="AAA"/>
    <property type="match status" value="1"/>
</dbReference>
<dbReference type="EMBL" id="CATOUU010000324">
    <property type="protein sequence ID" value="CAI9924827.1"/>
    <property type="molecule type" value="Genomic_DNA"/>
</dbReference>
<dbReference type="PANTHER" id="PTHR11669:SF9">
    <property type="entry name" value="REPLICATION FACTOR C SUBUNIT 5"/>
    <property type="match status" value="1"/>
</dbReference>
<dbReference type="CDD" id="cd18140">
    <property type="entry name" value="HLD_clamp_RFC"/>
    <property type="match status" value="1"/>
</dbReference>
<dbReference type="Gene3D" id="1.20.272.10">
    <property type="match status" value="1"/>
</dbReference>
<reference evidence="9 10" key="2">
    <citation type="submission" date="2024-07" db="EMBL/GenBank/DDBJ databases">
        <authorList>
            <person name="Akdeniz Z."/>
        </authorList>
    </citation>
    <scope>NUCLEOTIDE SEQUENCE [LARGE SCALE GENOMIC DNA]</scope>
</reference>
<dbReference type="Proteomes" id="UP001642409">
    <property type="component" value="Unassembled WGS sequence"/>
</dbReference>
<evidence type="ECO:0000256" key="2">
    <source>
        <dbReference type="ARBA" id="ARBA00005378"/>
    </source>
</evidence>
<protein>
    <submittedName>
        <fullName evidence="8">Subunit 3</fullName>
    </submittedName>
</protein>
<keyword evidence="3" id="KW-0235">DNA replication</keyword>
<dbReference type="InterPro" id="IPR003959">
    <property type="entry name" value="ATPase_AAA_core"/>
</dbReference>
<dbReference type="SMART" id="SM00382">
    <property type="entry name" value="AAA"/>
    <property type="match status" value="1"/>
</dbReference>
<feature type="domain" description="AAA+ ATPase" evidence="7">
    <location>
        <begin position="35"/>
        <end position="162"/>
    </location>
</feature>
<evidence type="ECO:0000313" key="9">
    <source>
        <dbReference type="EMBL" id="CAL6099547.1"/>
    </source>
</evidence>
<evidence type="ECO:0000256" key="4">
    <source>
        <dbReference type="ARBA" id="ARBA00022741"/>
    </source>
</evidence>
<sequence length="315" mass="35083">MSLPWVEKYRPQTTAEIVSHERIKSQINAFIDQNALPNLLFHGPAGVGKTTLIKSIARQMFGPAYQNQIIEINASDENGIDVVRDKISAFVKTKQLFQTEQKTKLVVLDECDQMSSVAQGALRRIIELSAGQARFCLICNYISKVIPPLQSRCAVFRFRPVPKEQCIEMLQRVALAEALSCDNQTLNAVYEVGCGDMRQSINLLESCAMSGKPMTHELVFDIAARPSQTVSKQFIQPMTFQERYDYSLEILASGVSLEDLIAAVYKEIMKDSTVAQTQKQKWIKSLAGIEEAMQLGADLRSQLAGFVGTISDLPL</sequence>
<dbReference type="GO" id="GO:0003677">
    <property type="term" value="F:DNA binding"/>
    <property type="evidence" value="ECO:0007669"/>
    <property type="project" value="InterPro"/>
</dbReference>
<dbReference type="InterPro" id="IPR047854">
    <property type="entry name" value="RFC_lid"/>
</dbReference>
<evidence type="ECO:0000256" key="3">
    <source>
        <dbReference type="ARBA" id="ARBA00022705"/>
    </source>
</evidence>
<dbReference type="Gene3D" id="3.40.50.300">
    <property type="entry name" value="P-loop containing nucleotide triphosphate hydrolases"/>
    <property type="match status" value="1"/>
</dbReference>
<dbReference type="SUPFAM" id="SSF48019">
    <property type="entry name" value="post-AAA+ oligomerization domain-like"/>
    <property type="match status" value="1"/>
</dbReference>
<dbReference type="CDD" id="cd00009">
    <property type="entry name" value="AAA"/>
    <property type="match status" value="1"/>
</dbReference>
<name>A0AA86NSQ9_9EUKA</name>
<reference evidence="8" key="1">
    <citation type="submission" date="2023-06" db="EMBL/GenBank/DDBJ databases">
        <authorList>
            <person name="Kurt Z."/>
        </authorList>
    </citation>
    <scope>NUCLEOTIDE SEQUENCE</scope>
</reference>
<dbReference type="InterPro" id="IPR008921">
    <property type="entry name" value="DNA_pol3_clamp-load_cplx_C"/>
</dbReference>
<dbReference type="GO" id="GO:0005524">
    <property type="term" value="F:ATP binding"/>
    <property type="evidence" value="ECO:0007669"/>
    <property type="project" value="UniProtKB-KW"/>
</dbReference>
<evidence type="ECO:0000259" key="7">
    <source>
        <dbReference type="SMART" id="SM00382"/>
    </source>
</evidence>
<comment type="similarity">
    <text evidence="2">Belongs to the activator 1 small subunits family.</text>
</comment>
<keyword evidence="10" id="KW-1185">Reference proteome</keyword>
<comment type="caution">
    <text evidence="8">The sequence shown here is derived from an EMBL/GenBank/DDBJ whole genome shotgun (WGS) entry which is preliminary data.</text>
</comment>
<evidence type="ECO:0000256" key="5">
    <source>
        <dbReference type="ARBA" id="ARBA00022840"/>
    </source>
</evidence>
<dbReference type="InterPro" id="IPR027417">
    <property type="entry name" value="P-loop_NTPase"/>
</dbReference>
<accession>A0AA86NSQ9</accession>
<dbReference type="GO" id="GO:0003689">
    <property type="term" value="F:DNA clamp loader activity"/>
    <property type="evidence" value="ECO:0007669"/>
    <property type="project" value="TreeGrafter"/>
</dbReference>
<dbReference type="GO" id="GO:0016887">
    <property type="term" value="F:ATP hydrolysis activity"/>
    <property type="evidence" value="ECO:0007669"/>
    <property type="project" value="InterPro"/>
</dbReference>
<dbReference type="GO" id="GO:0006261">
    <property type="term" value="P:DNA-templated DNA replication"/>
    <property type="evidence" value="ECO:0007669"/>
    <property type="project" value="TreeGrafter"/>
</dbReference>
<proteinExistence type="inferred from homology"/>
<keyword evidence="5" id="KW-0067">ATP-binding</keyword>
<dbReference type="InterPro" id="IPR003593">
    <property type="entry name" value="AAA+_ATPase"/>
</dbReference>
<dbReference type="AlphaFoldDB" id="A0AA86NSQ9"/>
<dbReference type="GO" id="GO:0005663">
    <property type="term" value="C:DNA replication factor C complex"/>
    <property type="evidence" value="ECO:0007669"/>
    <property type="project" value="TreeGrafter"/>
</dbReference>
<keyword evidence="6" id="KW-0539">Nucleus</keyword>
<evidence type="ECO:0000313" key="8">
    <source>
        <dbReference type="EMBL" id="CAI9924827.1"/>
    </source>
</evidence>
<dbReference type="EMBL" id="CAXDID020000521">
    <property type="protein sequence ID" value="CAL6099547.1"/>
    <property type="molecule type" value="Genomic_DNA"/>
</dbReference>
<keyword evidence="4" id="KW-0547">Nucleotide-binding</keyword>
<dbReference type="GO" id="GO:0006281">
    <property type="term" value="P:DNA repair"/>
    <property type="evidence" value="ECO:0007669"/>
    <property type="project" value="TreeGrafter"/>
</dbReference>
<organism evidence="8">
    <name type="scientific">Hexamita inflata</name>
    <dbReference type="NCBI Taxonomy" id="28002"/>
    <lineage>
        <taxon>Eukaryota</taxon>
        <taxon>Metamonada</taxon>
        <taxon>Diplomonadida</taxon>
        <taxon>Hexamitidae</taxon>
        <taxon>Hexamitinae</taxon>
        <taxon>Hexamita</taxon>
    </lineage>
</organism>
<evidence type="ECO:0000313" key="10">
    <source>
        <dbReference type="Proteomes" id="UP001642409"/>
    </source>
</evidence>
<comment type="subcellular location">
    <subcellularLocation>
        <location evidence="1">Nucleus</location>
    </subcellularLocation>
</comment>